<organism evidence="6 7">
    <name type="scientific">Pseudomonas aegrilactucae</name>
    <dbReference type="NCBI Taxonomy" id="2854028"/>
    <lineage>
        <taxon>Bacteria</taxon>
        <taxon>Pseudomonadati</taxon>
        <taxon>Pseudomonadota</taxon>
        <taxon>Gammaproteobacteria</taxon>
        <taxon>Pseudomonadales</taxon>
        <taxon>Pseudomonadaceae</taxon>
        <taxon>Pseudomonas</taxon>
    </lineage>
</organism>
<name>A0A9Q2XJS4_9PSED</name>
<dbReference type="GO" id="GO:0003700">
    <property type="term" value="F:DNA-binding transcription factor activity"/>
    <property type="evidence" value="ECO:0007669"/>
    <property type="project" value="InterPro"/>
</dbReference>
<evidence type="ECO:0000256" key="2">
    <source>
        <dbReference type="ARBA" id="ARBA00023015"/>
    </source>
</evidence>
<sequence length="301" mass="32665">MGAVLPLLALRAFAEAGRLGSLKAAAENLGVTPGAVSQQIRLLEDRLGVSLFVRSRHGVYLTEAGARVHPGLLRGFDQIEKSLATLEALSVQKTLTISTVPSFASTWLVPRMGRFSARHPGIEVRVEASSKLVDFKRERIDVALRHGLGSYPGLESILLMAPVLLPVASPVLLAKGPAINSPIDCLQYPLLQDADRADWMLWLQAHGVEVDSTAQRGPSFDEDLLLLRAAATGQGIALVQDNHAQEDIESGKLVVALDKPWPSRFAYYAVTRAQTLQRPEVQAFIEWIREEADVMAALPAA</sequence>
<dbReference type="Proteomes" id="UP001106592">
    <property type="component" value="Unassembled WGS sequence"/>
</dbReference>
<gene>
    <name evidence="6" type="primary">gcvA</name>
    <name evidence="6" type="ORF">KUO17_13250</name>
</gene>
<dbReference type="GO" id="GO:0043565">
    <property type="term" value="F:sequence-specific DNA binding"/>
    <property type="evidence" value="ECO:0007669"/>
    <property type="project" value="TreeGrafter"/>
</dbReference>
<comment type="caution">
    <text evidence="6">The sequence shown here is derived from an EMBL/GenBank/DDBJ whole genome shotgun (WGS) entry which is preliminary data.</text>
</comment>
<dbReference type="InterPro" id="IPR005119">
    <property type="entry name" value="LysR_subst-bd"/>
</dbReference>
<dbReference type="NCBIfam" id="NF008352">
    <property type="entry name" value="PRK11139.1"/>
    <property type="match status" value="1"/>
</dbReference>
<comment type="similarity">
    <text evidence="1">Belongs to the LysR transcriptional regulatory family.</text>
</comment>
<dbReference type="Pfam" id="PF00126">
    <property type="entry name" value="HTH_1"/>
    <property type="match status" value="1"/>
</dbReference>
<evidence type="ECO:0000313" key="6">
    <source>
        <dbReference type="EMBL" id="MBV6287983.1"/>
    </source>
</evidence>
<dbReference type="RefSeq" id="WP_217976005.1">
    <property type="nucleotide sequence ID" value="NZ_JAHTBI010000045.1"/>
</dbReference>
<proteinExistence type="inferred from homology"/>
<evidence type="ECO:0000256" key="1">
    <source>
        <dbReference type="ARBA" id="ARBA00009437"/>
    </source>
</evidence>
<dbReference type="CDD" id="cd08432">
    <property type="entry name" value="PBP2_GcdR_TrpI_HvrB_AmpR_like"/>
    <property type="match status" value="1"/>
</dbReference>
<evidence type="ECO:0000259" key="5">
    <source>
        <dbReference type="PROSITE" id="PS50931"/>
    </source>
</evidence>
<dbReference type="GO" id="GO:0006351">
    <property type="term" value="P:DNA-templated transcription"/>
    <property type="evidence" value="ECO:0007669"/>
    <property type="project" value="TreeGrafter"/>
</dbReference>
<keyword evidence="3" id="KW-0238">DNA-binding</keyword>
<evidence type="ECO:0000256" key="4">
    <source>
        <dbReference type="ARBA" id="ARBA00023163"/>
    </source>
</evidence>
<dbReference type="InterPro" id="IPR058163">
    <property type="entry name" value="LysR-type_TF_proteobact-type"/>
</dbReference>
<protein>
    <submittedName>
        <fullName evidence="6">Transcriptional regulator GcvA</fullName>
    </submittedName>
</protein>
<dbReference type="PANTHER" id="PTHR30537:SF26">
    <property type="entry name" value="GLYCINE CLEAVAGE SYSTEM TRANSCRIPTIONAL ACTIVATOR"/>
    <property type="match status" value="1"/>
</dbReference>
<keyword evidence="4" id="KW-0804">Transcription</keyword>
<dbReference type="Pfam" id="PF03466">
    <property type="entry name" value="LysR_substrate"/>
    <property type="match status" value="1"/>
</dbReference>
<dbReference type="AlphaFoldDB" id="A0A9Q2XJS4"/>
<feature type="domain" description="HTH lysR-type" evidence="5">
    <location>
        <begin position="5"/>
        <end position="62"/>
    </location>
</feature>
<dbReference type="InterPro" id="IPR000847">
    <property type="entry name" value="LysR_HTH_N"/>
</dbReference>
<keyword evidence="2" id="KW-0805">Transcription regulation</keyword>
<dbReference type="PROSITE" id="PS50931">
    <property type="entry name" value="HTH_LYSR"/>
    <property type="match status" value="1"/>
</dbReference>
<dbReference type="PANTHER" id="PTHR30537">
    <property type="entry name" value="HTH-TYPE TRANSCRIPTIONAL REGULATOR"/>
    <property type="match status" value="1"/>
</dbReference>
<dbReference type="EMBL" id="JAHTBI010000045">
    <property type="protein sequence ID" value="MBV6287983.1"/>
    <property type="molecule type" value="Genomic_DNA"/>
</dbReference>
<keyword evidence="7" id="KW-1185">Reference proteome</keyword>
<reference evidence="6" key="2">
    <citation type="journal article" date="2023" name="Plant Pathol.">
        <title>Dismantling and reorganizing Pseudomonas marginalis sensu#lato.</title>
        <authorList>
            <person name="Sawada H."/>
            <person name="Fujikawa T."/>
            <person name="Satou M."/>
        </authorList>
    </citation>
    <scope>NUCLEOTIDE SEQUENCE</scope>
    <source>
        <strain evidence="6">MAFF 301350</strain>
    </source>
</reference>
<evidence type="ECO:0000256" key="3">
    <source>
        <dbReference type="ARBA" id="ARBA00023125"/>
    </source>
</evidence>
<reference evidence="6" key="1">
    <citation type="journal article" date="2022" name="Int. J. Syst. Evol. Microbiol.">
        <title>Pseudomonas aegrilactucae sp. nov. and Pseudomonas morbosilactucae sp. nov., pathogens causing bacterial rot of lettuce in Japan.</title>
        <authorList>
            <person name="Sawada H."/>
            <person name="Fujikawa T."/>
            <person name="Satou M."/>
        </authorList>
    </citation>
    <scope>NUCLEOTIDE SEQUENCE</scope>
    <source>
        <strain evidence="6">MAFF 301350</strain>
    </source>
</reference>
<evidence type="ECO:0000313" key="7">
    <source>
        <dbReference type="Proteomes" id="UP001106592"/>
    </source>
</evidence>
<accession>A0A9Q2XJS4</accession>